<dbReference type="InterPro" id="IPR011659">
    <property type="entry name" value="WD40"/>
</dbReference>
<keyword evidence="1" id="KW-0812">Transmembrane</keyword>
<keyword evidence="1" id="KW-1133">Transmembrane helix</keyword>
<dbReference type="RefSeq" id="WP_208258333.1">
    <property type="nucleotide sequence ID" value="NZ_JAGEOJ010000010.1"/>
</dbReference>
<dbReference type="EMBL" id="JAGEOJ010000010">
    <property type="protein sequence ID" value="MBO2450464.1"/>
    <property type="molecule type" value="Genomic_DNA"/>
</dbReference>
<protein>
    <submittedName>
        <fullName evidence="2">PD40 domain-containing protein</fullName>
    </submittedName>
</protein>
<sequence length="391" mass="41610">MNELERRLRDALHATADTVDEYKERPLPTHTFRSRTPSRRLVPILTAVAVLILIAGALGIRHLLHDDPKPLRKPPVVPKYVVAAMPATKSRPSTLEVREIHGGRQVAAQRVADHRLAFTSVAGSGDGRTFFVVVSPRAADSCSADVRRLTLAPSGAIEDLQPTGLSFPFSSIRDLAVSPDGKKIAYARSCTGGQNDMGSYDTAARTKTTWTVPASQYVSSLAWTPDGRSIAFALASPGISRSMIGQLGDVSFDGPGGEARLLDPGRSPQGDLRTHSTRLLTAPRDAGLTGVRISSDGRQGQVYAVYYIKRGIRGQETEYLAVGSKLITVSLVSGQQTSVIPIPGARGSDPAVLDGEASGRYLLTGAGVVDLRQGGRIERIAGLSGALDVSW</sequence>
<evidence type="ECO:0000313" key="3">
    <source>
        <dbReference type="Proteomes" id="UP000669179"/>
    </source>
</evidence>
<proteinExistence type="predicted"/>
<gene>
    <name evidence="2" type="ORF">J4573_25400</name>
</gene>
<name>A0A939PIJ5_9ACTN</name>
<feature type="transmembrane region" description="Helical" evidence="1">
    <location>
        <begin position="41"/>
        <end position="64"/>
    </location>
</feature>
<dbReference type="AlphaFoldDB" id="A0A939PIJ5"/>
<evidence type="ECO:0000313" key="2">
    <source>
        <dbReference type="EMBL" id="MBO2450464.1"/>
    </source>
</evidence>
<organism evidence="2 3">
    <name type="scientific">Actinomadura barringtoniae</name>
    <dbReference type="NCBI Taxonomy" id="1427535"/>
    <lineage>
        <taxon>Bacteria</taxon>
        <taxon>Bacillati</taxon>
        <taxon>Actinomycetota</taxon>
        <taxon>Actinomycetes</taxon>
        <taxon>Streptosporangiales</taxon>
        <taxon>Thermomonosporaceae</taxon>
        <taxon>Actinomadura</taxon>
    </lineage>
</organism>
<dbReference type="InterPro" id="IPR011042">
    <property type="entry name" value="6-blade_b-propeller_TolB-like"/>
</dbReference>
<keyword evidence="3" id="KW-1185">Reference proteome</keyword>
<dbReference type="Pfam" id="PF07676">
    <property type="entry name" value="PD40"/>
    <property type="match status" value="2"/>
</dbReference>
<keyword evidence="1" id="KW-0472">Membrane</keyword>
<accession>A0A939PIJ5</accession>
<dbReference type="SUPFAM" id="SSF82171">
    <property type="entry name" value="DPP6 N-terminal domain-like"/>
    <property type="match status" value="1"/>
</dbReference>
<reference evidence="2" key="1">
    <citation type="submission" date="2021-03" db="EMBL/GenBank/DDBJ databases">
        <authorList>
            <person name="Kanchanasin P."/>
            <person name="Saeng-In P."/>
            <person name="Phongsopitanun W."/>
            <person name="Yuki M."/>
            <person name="Kudo T."/>
            <person name="Ohkuma M."/>
            <person name="Tanasupawat S."/>
        </authorList>
    </citation>
    <scope>NUCLEOTIDE SEQUENCE</scope>
    <source>
        <strain evidence="2">GKU 128</strain>
    </source>
</reference>
<evidence type="ECO:0000256" key="1">
    <source>
        <dbReference type="SAM" id="Phobius"/>
    </source>
</evidence>
<comment type="caution">
    <text evidence="2">The sequence shown here is derived from an EMBL/GenBank/DDBJ whole genome shotgun (WGS) entry which is preliminary data.</text>
</comment>
<dbReference type="Gene3D" id="2.120.10.30">
    <property type="entry name" value="TolB, C-terminal domain"/>
    <property type="match status" value="1"/>
</dbReference>
<dbReference type="Proteomes" id="UP000669179">
    <property type="component" value="Unassembled WGS sequence"/>
</dbReference>